<reference evidence="1" key="1">
    <citation type="submission" date="2019-06" db="EMBL/GenBank/DDBJ databases">
        <authorList>
            <person name="Zheng W."/>
        </authorList>
    </citation>
    <scope>NUCLEOTIDE SEQUENCE</scope>
    <source>
        <strain evidence="1">QDHG01</strain>
    </source>
</reference>
<name>A0A8J8SWM7_HALGN</name>
<evidence type="ECO:0000313" key="1">
    <source>
        <dbReference type="EMBL" id="TNV73577.1"/>
    </source>
</evidence>
<evidence type="ECO:0000313" key="2">
    <source>
        <dbReference type="Proteomes" id="UP000785679"/>
    </source>
</evidence>
<protein>
    <submittedName>
        <fullName evidence="1">Uncharacterized protein</fullName>
    </submittedName>
</protein>
<keyword evidence="2" id="KW-1185">Reference proteome</keyword>
<organism evidence="1 2">
    <name type="scientific">Halteria grandinella</name>
    <dbReference type="NCBI Taxonomy" id="5974"/>
    <lineage>
        <taxon>Eukaryota</taxon>
        <taxon>Sar</taxon>
        <taxon>Alveolata</taxon>
        <taxon>Ciliophora</taxon>
        <taxon>Intramacronucleata</taxon>
        <taxon>Spirotrichea</taxon>
        <taxon>Stichotrichia</taxon>
        <taxon>Sporadotrichida</taxon>
        <taxon>Halteriidae</taxon>
        <taxon>Halteria</taxon>
    </lineage>
</organism>
<sequence>MKGQLKAEDSATDIFPLISIYKLFEKMAPQKLTFLKTLYSMRKSRPCQTFFRPSIPDAILTREFISQNIFLNSQNQRNFLDVFDLPQCELIEYHFSVEMVPYHCDRQQTDLCDFYYGTFGPC</sequence>
<dbReference type="Proteomes" id="UP000785679">
    <property type="component" value="Unassembled WGS sequence"/>
</dbReference>
<dbReference type="EMBL" id="RRYP01018578">
    <property type="protein sequence ID" value="TNV73577.1"/>
    <property type="molecule type" value="Genomic_DNA"/>
</dbReference>
<accession>A0A8J8SWM7</accession>
<comment type="caution">
    <text evidence="1">The sequence shown here is derived from an EMBL/GenBank/DDBJ whole genome shotgun (WGS) entry which is preliminary data.</text>
</comment>
<dbReference type="AlphaFoldDB" id="A0A8J8SWM7"/>
<gene>
    <name evidence="1" type="ORF">FGO68_gene9435</name>
</gene>
<proteinExistence type="predicted"/>